<proteinExistence type="predicted"/>
<keyword evidence="3" id="KW-1185">Reference proteome</keyword>
<evidence type="ECO:0000256" key="1">
    <source>
        <dbReference type="SAM" id="Phobius"/>
    </source>
</evidence>
<dbReference type="RefSeq" id="WP_119781951.1">
    <property type="nucleotide sequence ID" value="NZ_QYUK01000011.1"/>
</dbReference>
<accession>A0A418WI83</accession>
<feature type="transmembrane region" description="Helical" evidence="1">
    <location>
        <begin position="32"/>
        <end position="51"/>
    </location>
</feature>
<reference evidence="2 3" key="1">
    <citation type="submission" date="2018-09" db="EMBL/GenBank/DDBJ databases">
        <authorList>
            <person name="Zhu H."/>
        </authorList>
    </citation>
    <scope>NUCLEOTIDE SEQUENCE [LARGE SCALE GENOMIC DNA]</scope>
    <source>
        <strain evidence="2 3">K1W22B-8</strain>
    </source>
</reference>
<dbReference type="OrthoDB" id="9861795at2"/>
<keyword evidence="1" id="KW-0472">Membrane</keyword>
<feature type="transmembrane region" description="Helical" evidence="1">
    <location>
        <begin position="57"/>
        <end position="84"/>
    </location>
</feature>
<organism evidence="2 3">
    <name type="scientific">Oleomonas cavernae</name>
    <dbReference type="NCBI Taxonomy" id="2320859"/>
    <lineage>
        <taxon>Bacteria</taxon>
        <taxon>Pseudomonadati</taxon>
        <taxon>Pseudomonadota</taxon>
        <taxon>Alphaproteobacteria</taxon>
        <taxon>Acetobacterales</taxon>
        <taxon>Acetobacteraceae</taxon>
        <taxon>Oleomonas</taxon>
    </lineage>
</organism>
<name>A0A418WI83_9PROT</name>
<sequence length="309" mass="32713">MTVLDLTADEGLDRWRALVAAKQRRERWSSRYIVGGVCAFWAVFMLGLVNTVTASTFLGFVLGAGGLAAGFLPAVVLTGGLLLARRWLSRRAGLGVLGAARTPARAAFEAYAVAIEVVLGDIDRLAYSPDERRRLENLFDRLAGVHAALLGLGAGVDREHAYELTGAVQGTMREIIELRRRALGRTVSGALPPGVTATVLSGDAARVPRLVAPVLTRLDDLLGRAGQSDSPAVVAAARRAQDSAERALAALRADIGLTLRTRDLLGGLADELDAVLAREAAGDLADPGSLLELEERLLRARKTTQSPPA</sequence>
<evidence type="ECO:0000313" key="2">
    <source>
        <dbReference type="EMBL" id="RJF89757.1"/>
    </source>
</evidence>
<dbReference type="EMBL" id="QYUK01000011">
    <property type="protein sequence ID" value="RJF89757.1"/>
    <property type="molecule type" value="Genomic_DNA"/>
</dbReference>
<dbReference type="Proteomes" id="UP000284605">
    <property type="component" value="Unassembled WGS sequence"/>
</dbReference>
<protein>
    <submittedName>
        <fullName evidence="2">Uncharacterized protein</fullName>
    </submittedName>
</protein>
<evidence type="ECO:0000313" key="3">
    <source>
        <dbReference type="Proteomes" id="UP000284605"/>
    </source>
</evidence>
<keyword evidence="1" id="KW-1133">Transmembrane helix</keyword>
<dbReference type="AlphaFoldDB" id="A0A418WI83"/>
<gene>
    <name evidence="2" type="ORF">D3874_24610</name>
</gene>
<comment type="caution">
    <text evidence="2">The sequence shown here is derived from an EMBL/GenBank/DDBJ whole genome shotgun (WGS) entry which is preliminary data.</text>
</comment>
<keyword evidence="1" id="KW-0812">Transmembrane</keyword>